<dbReference type="Pfam" id="PF07660">
    <property type="entry name" value="STN"/>
    <property type="match status" value="1"/>
</dbReference>
<dbReference type="Pfam" id="PF07715">
    <property type="entry name" value="Plug"/>
    <property type="match status" value="1"/>
</dbReference>
<sequence>MKKSEPRGFSLRKRFLRIMKIYIVLACISLAKLFASETYGQAITLNLEDVQLKDILAKIEKDSDYHFFYNNSLVDVSKKTSIHAQEQEIQNVLKLLLSKTYIDYKIFKNQIVLFPKNDTSVLKILEEIESQELQNSKDRSLNAINKGLTSMIRKATQDPIRGTVSDGDGFPLPGASIVVKGTSRGTQTDFDGNYQIIADTGEVLVFSYVGMTTREVTVGNNKVVNVSLTSSASELEEVIVVAYGTAKKSDFTGSATQINAEAIEDRPISNVAQALQGASAGVNVSVVSGQPGAAPNIRVRGIGSINASSDPLYVLDGVPLQELALSNLNPNDIESITVLKDAASTSLYGSRAANGVVLITTKKGKKGKEIITLNISQGITSRSIPEYDRVDARQYYPLMWEAYRNSLSISGTTPVDVANQTATDDIFGLLGYNPFNVPNDEIVLTNGQLNPNARLLYAGDLDWQSPILRAGTRSNIDFSYQGASETTDYFVSLGYLNEEGYVINSDFKRITGRVNINSQLKEWFKAGVILSGTTSKANQGNDSGSNSLVNPFRTTRYIAPIYPVYLHDPVTGAFILDENGNRIFDEGSERVGSTSGRHVIQETLLNIDKDEITFLSARTYGEVTFLKDFKFTFNASLDQRFFINEDYGNRIIGDAEPLGSSSRFHTRRTVINYNQLLNYNRDFGSHTVGVLLGHESYDEELNVLNGSRNGQIFDGNTELANFVTVTDLNGFTDRLTIEGYLSRVNYDYNDTYYLSGSYRRDASSRFVNERWGDFFSVGGAWRIDQEGFVQNWDWLSALKFRASYGETGNQDLGSEYISRGLVGVGPDFNNASEAGSIGISNENLDLTWENNVQKDIALEFGLFDNRINGTVEYYNRKSKDLLFEVPVPVSSGLDDRPDNIGDMVNSGLEVDLSIDLIRNENVRWNFSVNASTLKNEITRLPQEEIITGTKKLVVGGDIFAYWLRDWYGVDPADGAGLYILDPDEADGGTDERVINGTNVTTNQNKALRDFVGTATPDLFGAFSSTVDYKGFSFGFTFTYQIGGETYDTNYATLMSSGTYGQALSTDILRRWQQPGDITDVPRLDVNQTAQFGAASDRWLTSSTNLALRQVNLGYAFNNNVLDALGLGTARLYVTGENLFLLSKRRGMDVGQNFNGTTSNRFTPARIITFGLNLTF</sequence>
<reference evidence="10" key="1">
    <citation type="journal article" date="2019" name="Int. J. Syst. Evol. Microbiol.">
        <title>The Global Catalogue of Microorganisms (GCM) 10K type strain sequencing project: providing services to taxonomists for standard genome sequencing and annotation.</title>
        <authorList>
            <consortium name="The Broad Institute Genomics Platform"/>
            <consortium name="The Broad Institute Genome Sequencing Center for Infectious Disease"/>
            <person name="Wu L."/>
            <person name="Ma J."/>
        </authorList>
    </citation>
    <scope>NUCLEOTIDE SEQUENCE [LARGE SCALE GENOMIC DNA]</scope>
    <source>
        <strain evidence="10">CCUG 62952</strain>
    </source>
</reference>
<evidence type="ECO:0000259" key="8">
    <source>
        <dbReference type="SMART" id="SM00965"/>
    </source>
</evidence>
<dbReference type="InterPro" id="IPR008969">
    <property type="entry name" value="CarboxyPept-like_regulatory"/>
</dbReference>
<dbReference type="InterPro" id="IPR011662">
    <property type="entry name" value="Secretin/TonB_short_N"/>
</dbReference>
<dbReference type="InterPro" id="IPR023996">
    <property type="entry name" value="TonB-dep_OMP_SusC/RagA"/>
</dbReference>
<evidence type="ECO:0000256" key="7">
    <source>
        <dbReference type="PROSITE-ProRule" id="PRU01360"/>
    </source>
</evidence>
<evidence type="ECO:0000256" key="3">
    <source>
        <dbReference type="ARBA" id="ARBA00022452"/>
    </source>
</evidence>
<keyword evidence="6 7" id="KW-0998">Cell outer membrane</keyword>
<keyword evidence="9" id="KW-0675">Receptor</keyword>
<dbReference type="NCBIfam" id="TIGR04057">
    <property type="entry name" value="SusC_RagA_signa"/>
    <property type="match status" value="1"/>
</dbReference>
<dbReference type="Gene3D" id="2.40.170.20">
    <property type="entry name" value="TonB-dependent receptor, beta-barrel domain"/>
    <property type="match status" value="1"/>
</dbReference>
<comment type="caution">
    <text evidence="9">The sequence shown here is derived from an EMBL/GenBank/DDBJ whole genome shotgun (WGS) entry which is preliminary data.</text>
</comment>
<accession>A0ABW3CTJ1</accession>
<keyword evidence="2 7" id="KW-0813">Transport</keyword>
<evidence type="ECO:0000256" key="4">
    <source>
        <dbReference type="ARBA" id="ARBA00022692"/>
    </source>
</evidence>
<proteinExistence type="inferred from homology"/>
<evidence type="ECO:0000313" key="9">
    <source>
        <dbReference type="EMBL" id="MFD0861080.1"/>
    </source>
</evidence>
<protein>
    <submittedName>
        <fullName evidence="9">TonB-dependent receptor</fullName>
    </submittedName>
</protein>
<keyword evidence="10" id="KW-1185">Reference proteome</keyword>
<keyword evidence="3 7" id="KW-1134">Transmembrane beta strand</keyword>
<dbReference type="InterPro" id="IPR039426">
    <property type="entry name" value="TonB-dep_rcpt-like"/>
</dbReference>
<evidence type="ECO:0000256" key="1">
    <source>
        <dbReference type="ARBA" id="ARBA00004571"/>
    </source>
</evidence>
<dbReference type="Proteomes" id="UP001596978">
    <property type="component" value="Unassembled WGS sequence"/>
</dbReference>
<dbReference type="InterPro" id="IPR012910">
    <property type="entry name" value="Plug_dom"/>
</dbReference>
<dbReference type="RefSeq" id="WP_386403424.1">
    <property type="nucleotide sequence ID" value="NZ_JBHTJH010000003.1"/>
</dbReference>
<feature type="domain" description="Secretin/TonB short N-terminal" evidence="8">
    <location>
        <begin position="65"/>
        <end position="116"/>
    </location>
</feature>
<dbReference type="NCBIfam" id="TIGR04056">
    <property type="entry name" value="OMP_RagA_SusC"/>
    <property type="match status" value="1"/>
</dbReference>
<dbReference type="Gene3D" id="2.60.40.1120">
    <property type="entry name" value="Carboxypeptidase-like, regulatory domain"/>
    <property type="match status" value="1"/>
</dbReference>
<dbReference type="SUPFAM" id="SSF49464">
    <property type="entry name" value="Carboxypeptidase regulatory domain-like"/>
    <property type="match status" value="1"/>
</dbReference>
<evidence type="ECO:0000313" key="10">
    <source>
        <dbReference type="Proteomes" id="UP001596978"/>
    </source>
</evidence>
<keyword evidence="4 7" id="KW-0812">Transmembrane</keyword>
<dbReference type="InterPro" id="IPR023997">
    <property type="entry name" value="TonB-dep_OMP_SusC/RagA_CS"/>
</dbReference>
<dbReference type="PROSITE" id="PS52016">
    <property type="entry name" value="TONB_DEPENDENT_REC_3"/>
    <property type="match status" value="1"/>
</dbReference>
<dbReference type="InterPro" id="IPR037066">
    <property type="entry name" value="Plug_dom_sf"/>
</dbReference>
<name>A0ABW3CTJ1_9FLAO</name>
<dbReference type="InterPro" id="IPR036942">
    <property type="entry name" value="Beta-barrel_TonB_sf"/>
</dbReference>
<gene>
    <name evidence="9" type="ORF">ACFQ1M_02575</name>
</gene>
<dbReference type="SUPFAM" id="SSF56935">
    <property type="entry name" value="Porins"/>
    <property type="match status" value="1"/>
</dbReference>
<comment type="subcellular location">
    <subcellularLocation>
        <location evidence="1 7">Cell outer membrane</location>
        <topology evidence="1 7">Multi-pass membrane protein</topology>
    </subcellularLocation>
</comment>
<dbReference type="EMBL" id="JBHTJH010000003">
    <property type="protein sequence ID" value="MFD0861080.1"/>
    <property type="molecule type" value="Genomic_DNA"/>
</dbReference>
<evidence type="ECO:0000256" key="6">
    <source>
        <dbReference type="ARBA" id="ARBA00023237"/>
    </source>
</evidence>
<evidence type="ECO:0000256" key="5">
    <source>
        <dbReference type="ARBA" id="ARBA00023136"/>
    </source>
</evidence>
<comment type="similarity">
    <text evidence="7">Belongs to the TonB-dependent receptor family.</text>
</comment>
<organism evidence="9 10">
    <name type="scientific">Sungkyunkwania multivorans</name>
    <dbReference type="NCBI Taxonomy" id="1173618"/>
    <lineage>
        <taxon>Bacteria</taxon>
        <taxon>Pseudomonadati</taxon>
        <taxon>Bacteroidota</taxon>
        <taxon>Flavobacteriia</taxon>
        <taxon>Flavobacteriales</taxon>
        <taxon>Flavobacteriaceae</taxon>
        <taxon>Sungkyunkwania</taxon>
    </lineage>
</organism>
<dbReference type="SMART" id="SM00965">
    <property type="entry name" value="STN"/>
    <property type="match status" value="1"/>
</dbReference>
<evidence type="ECO:0000256" key="2">
    <source>
        <dbReference type="ARBA" id="ARBA00022448"/>
    </source>
</evidence>
<keyword evidence="5 7" id="KW-0472">Membrane</keyword>
<dbReference type="Pfam" id="PF13715">
    <property type="entry name" value="CarbopepD_reg_2"/>
    <property type="match status" value="1"/>
</dbReference>
<dbReference type="Gene3D" id="2.170.130.10">
    <property type="entry name" value="TonB-dependent receptor, plug domain"/>
    <property type="match status" value="1"/>
</dbReference>